<feature type="domain" description="Amino acid permease/ SLC12A" evidence="7">
    <location>
        <begin position="440"/>
        <end position="746"/>
    </location>
</feature>
<dbReference type="GO" id="GO:0055064">
    <property type="term" value="P:chloride ion homeostasis"/>
    <property type="evidence" value="ECO:0007669"/>
    <property type="project" value="TreeGrafter"/>
</dbReference>
<evidence type="ECO:0000256" key="1">
    <source>
        <dbReference type="ARBA" id="ARBA00004141"/>
    </source>
</evidence>
<feature type="transmembrane region" description="Helical" evidence="6">
    <location>
        <begin position="280"/>
        <end position="296"/>
    </location>
</feature>
<feature type="region of interest" description="Disordered" evidence="5">
    <location>
        <begin position="1049"/>
        <end position="1075"/>
    </location>
</feature>
<keyword evidence="2 6" id="KW-0812">Transmembrane</keyword>
<dbReference type="PANTHER" id="PTHR11827:SF53">
    <property type="entry name" value="K+_CL-COTRANSPORTER"/>
    <property type="match status" value="1"/>
</dbReference>
<proteinExistence type="predicted"/>
<sequence length="1150" mass="128797">YFGYAIIQIDQHCREQKSSLFSICPFIYPARPEVVSQRRFKLLTTSSVGGYCQELNWFDFITATLAQSGTLETSCTFLMLIREDFIHSGGKIQVKRGLALYEDDTSTDMPTMSTFLKTFSGFATESDDKACKIFFLKFASTSLMLCIFNLQKAKLGTIFGVYLPSIQHILGVQMFLRLLWIVGIAGIAQSFVMVFLCCLCTFLTSISISAIATNGKVKSWYFFLICSILIHFSKINFHFKCTKFQQLSGGGAYFMISRNLGAEFGGAIGVLYYLANTVATSMYLAGGVEILLIYMAPDLPRFGHTDSPNDEQMFNNLRIYGTAFLLLIFVVCCFGVRFVQFAAPVSLACVLLSVLVVYLGAFLSDSSSSLQVCMAGSHLFDPQFLMDENRTVVCNQTKIVNSYCVIKNSTNERICDSYYVDHDAAFVAGFPGFNGQTFLENWKSHYMRKGEASIGHKGQLNREVTQDITTTFFVLLAIFFPSVTGIMTGANMSGDLKDPQKSIPIGTIAATLTTSFIYLSFVVIYGGSINGYVLRDKYGVSLGGKMTAAMLAWPTEWIVLIGSFTSCIGASLQCLCTAPRLLQSIAMDNLIPFLNPFSKVAKNNEPFRALIVTVLIAETAILIGGIDYIAPVVDLFFLLSYCFVNIACALQTLLKAPNWRPRFRFYHWSLAVLGALLNLFIMFSTYWHYAIAALAICGIVYKYIEYKGAKKEWGDGLRGLALSTAQYSLLQIEDSEQKQTDWRPQLLVLVNLEAYQDVQNNKLMHFANQLKKGRGLTIVAAVMNGNLLHEKDRKAAELLKASMKEAMKAAKVKGFTEVVISAYIPRNIDTVLQCVGMASLRPNTVVIGWPENWYSNGRNDTEYYNFFEAVCKACSAEKCVLIPKGLLMFPEIGDQISGTIDIWWIIHDGGLLIFISYLLTQHRVWRSCKIRLFAIAHYYDNSAKLKEELKKWLYHQRIDAEVEVVEISKCIVSENNQKAAKSLNNSQFLNQAADLESEVNEIVKPEKNGKVIFSNDSYVSDENQENVEDENAEPEWFAYDYVDEKSTTTSSSVEKTLPVQHNKEDNSSSSADDSRLLKSNVRKLKMAVQLNKLMREKSSACRLLVINLPKPPKSKDGIQKYMEHLQVLTEGFIRVLFVRGSGEELVTACT</sequence>
<keyword evidence="3 6" id="KW-1133">Transmembrane helix</keyword>
<feature type="transmembrane region" description="Helical" evidence="6">
    <location>
        <begin position="472"/>
        <end position="490"/>
    </location>
</feature>
<dbReference type="GO" id="GO:0005886">
    <property type="term" value="C:plasma membrane"/>
    <property type="evidence" value="ECO:0007669"/>
    <property type="project" value="TreeGrafter"/>
</dbReference>
<feature type="domain" description="SLC12A transporter C-terminal" evidence="8">
    <location>
        <begin position="762"/>
        <end position="881"/>
    </location>
</feature>
<feature type="compositionally biased region" description="Basic and acidic residues" evidence="5">
    <location>
        <begin position="1061"/>
        <end position="1075"/>
    </location>
</feature>
<feature type="transmembrane region" description="Helical" evidence="6">
    <location>
        <begin position="317"/>
        <end position="339"/>
    </location>
</feature>
<feature type="domain" description="Amino acid permease/ SLC12A" evidence="7">
    <location>
        <begin position="241"/>
        <end position="358"/>
    </location>
</feature>
<dbReference type="InterPro" id="IPR018491">
    <property type="entry name" value="SLC12_C"/>
</dbReference>
<dbReference type="Gene3D" id="1.20.1740.10">
    <property type="entry name" value="Amino acid/polyamine transporter I"/>
    <property type="match status" value="1"/>
</dbReference>
<feature type="transmembrane region" description="Helical" evidence="6">
    <location>
        <begin position="345"/>
        <end position="364"/>
    </location>
</feature>
<dbReference type="Pfam" id="PF00324">
    <property type="entry name" value="AA_permease"/>
    <property type="match status" value="2"/>
</dbReference>
<dbReference type="PANTHER" id="PTHR11827">
    <property type="entry name" value="SOLUTE CARRIER FAMILY 12, CATION COTRANSPORTERS"/>
    <property type="match status" value="1"/>
</dbReference>
<dbReference type="EMBL" id="JYDV01000057">
    <property type="protein sequence ID" value="KRZ37510.1"/>
    <property type="molecule type" value="Genomic_DNA"/>
</dbReference>
<gene>
    <name evidence="9" type="primary">Slc12a6</name>
    <name evidence="9" type="ORF">T4C_10</name>
</gene>
<protein>
    <submittedName>
        <fullName evidence="9">Solute carrier family 12 member 6</fullName>
    </submittedName>
</protein>
<dbReference type="GO" id="GO:1990573">
    <property type="term" value="P:potassium ion import across plasma membrane"/>
    <property type="evidence" value="ECO:0007669"/>
    <property type="project" value="TreeGrafter"/>
</dbReference>
<feature type="transmembrane region" description="Helical" evidence="6">
    <location>
        <begin position="220"/>
        <end position="239"/>
    </location>
</feature>
<accession>A0A0V1JRD9</accession>
<feature type="transmembrane region" description="Helical" evidence="6">
    <location>
        <begin position="609"/>
        <end position="629"/>
    </location>
</feature>
<feature type="transmembrane region" description="Helical" evidence="6">
    <location>
        <begin position="635"/>
        <end position="653"/>
    </location>
</feature>
<dbReference type="AlphaFoldDB" id="A0A0V1JRD9"/>
<comment type="subcellular location">
    <subcellularLocation>
        <location evidence="1">Membrane</location>
        <topology evidence="1">Multi-pass membrane protein</topology>
    </subcellularLocation>
</comment>
<evidence type="ECO:0000256" key="6">
    <source>
        <dbReference type="SAM" id="Phobius"/>
    </source>
</evidence>
<evidence type="ECO:0000256" key="4">
    <source>
        <dbReference type="ARBA" id="ARBA00023136"/>
    </source>
</evidence>
<evidence type="ECO:0000313" key="10">
    <source>
        <dbReference type="Proteomes" id="UP000054826"/>
    </source>
</evidence>
<reference evidence="9 10" key="1">
    <citation type="submission" date="2015-01" db="EMBL/GenBank/DDBJ databases">
        <title>Evolution of Trichinella species and genotypes.</title>
        <authorList>
            <person name="Korhonen P.K."/>
            <person name="Edoardo P."/>
            <person name="Giuseppe L.R."/>
            <person name="Gasser R.B."/>
        </authorList>
    </citation>
    <scope>NUCLEOTIDE SEQUENCE [LARGE SCALE GENOMIC DNA]</scope>
    <source>
        <strain evidence="9">ISS176</strain>
    </source>
</reference>
<evidence type="ECO:0000256" key="2">
    <source>
        <dbReference type="ARBA" id="ARBA00022692"/>
    </source>
</evidence>
<evidence type="ECO:0000259" key="8">
    <source>
        <dbReference type="Pfam" id="PF03522"/>
    </source>
</evidence>
<dbReference type="GO" id="GO:0055075">
    <property type="term" value="P:potassium ion homeostasis"/>
    <property type="evidence" value="ECO:0007669"/>
    <property type="project" value="TreeGrafter"/>
</dbReference>
<feature type="non-terminal residue" evidence="9">
    <location>
        <position position="1"/>
    </location>
</feature>
<dbReference type="InterPro" id="IPR004841">
    <property type="entry name" value="AA-permease/SLC12A_dom"/>
</dbReference>
<organism evidence="9 10">
    <name type="scientific">Trichinella pseudospiralis</name>
    <name type="common">Parasitic roundworm</name>
    <dbReference type="NCBI Taxonomy" id="6337"/>
    <lineage>
        <taxon>Eukaryota</taxon>
        <taxon>Metazoa</taxon>
        <taxon>Ecdysozoa</taxon>
        <taxon>Nematoda</taxon>
        <taxon>Enoplea</taxon>
        <taxon>Dorylaimia</taxon>
        <taxon>Trichinellida</taxon>
        <taxon>Trichinellidae</taxon>
        <taxon>Trichinella</taxon>
    </lineage>
</organism>
<name>A0A0V1JRD9_TRIPS</name>
<keyword evidence="4 6" id="KW-0472">Membrane</keyword>
<comment type="caution">
    <text evidence="9">The sequence shown here is derived from an EMBL/GenBank/DDBJ whole genome shotgun (WGS) entry which is preliminary data.</text>
</comment>
<evidence type="ECO:0000313" key="9">
    <source>
        <dbReference type="EMBL" id="KRZ37510.1"/>
    </source>
</evidence>
<evidence type="ECO:0000256" key="5">
    <source>
        <dbReference type="SAM" id="MobiDB-lite"/>
    </source>
</evidence>
<dbReference type="InterPro" id="IPR004842">
    <property type="entry name" value="SLC12A_fam"/>
</dbReference>
<feature type="transmembrane region" description="Helical" evidence="6">
    <location>
        <begin position="665"/>
        <end position="681"/>
    </location>
</feature>
<dbReference type="Pfam" id="PF03522">
    <property type="entry name" value="SLC12"/>
    <property type="match status" value="3"/>
</dbReference>
<feature type="transmembrane region" description="Helical" evidence="6">
    <location>
        <begin position="178"/>
        <end position="208"/>
    </location>
</feature>
<feature type="domain" description="SLC12A transporter C-terminal" evidence="8">
    <location>
        <begin position="895"/>
        <end position="1019"/>
    </location>
</feature>
<dbReference type="GO" id="GO:0045202">
    <property type="term" value="C:synapse"/>
    <property type="evidence" value="ECO:0007669"/>
    <property type="project" value="GOC"/>
</dbReference>
<evidence type="ECO:0000259" key="7">
    <source>
        <dbReference type="Pfam" id="PF00324"/>
    </source>
</evidence>
<feature type="non-terminal residue" evidence="9">
    <location>
        <position position="1150"/>
    </location>
</feature>
<evidence type="ECO:0000256" key="3">
    <source>
        <dbReference type="ARBA" id="ARBA00022989"/>
    </source>
</evidence>
<feature type="transmembrane region" description="Helical" evidence="6">
    <location>
        <begin position="502"/>
        <end position="525"/>
    </location>
</feature>
<dbReference type="GO" id="GO:0015379">
    <property type="term" value="F:potassium:chloride symporter activity"/>
    <property type="evidence" value="ECO:0007669"/>
    <property type="project" value="TreeGrafter"/>
</dbReference>
<dbReference type="GO" id="GO:0007268">
    <property type="term" value="P:chemical synaptic transmission"/>
    <property type="evidence" value="ECO:0007669"/>
    <property type="project" value="TreeGrafter"/>
</dbReference>
<feature type="domain" description="SLC12A transporter C-terminal" evidence="8">
    <location>
        <begin position="1066"/>
        <end position="1147"/>
    </location>
</feature>
<dbReference type="Proteomes" id="UP000054826">
    <property type="component" value="Unassembled WGS sequence"/>
</dbReference>
<dbReference type="GO" id="GO:0006884">
    <property type="term" value="P:cell volume homeostasis"/>
    <property type="evidence" value="ECO:0007669"/>
    <property type="project" value="TreeGrafter"/>
</dbReference>